<dbReference type="InterPro" id="IPR011051">
    <property type="entry name" value="RmlC_Cupin_sf"/>
</dbReference>
<feature type="signal peptide" evidence="1">
    <location>
        <begin position="1"/>
        <end position="25"/>
    </location>
</feature>
<feature type="chain" id="PRO_5038972855" evidence="1">
    <location>
        <begin position="26"/>
        <end position="293"/>
    </location>
</feature>
<proteinExistence type="predicted"/>
<keyword evidence="4" id="KW-1185">Reference proteome</keyword>
<protein>
    <submittedName>
        <fullName evidence="3">4-carboxymuconolactone decarboxylase</fullName>
    </submittedName>
</protein>
<evidence type="ECO:0000313" key="4">
    <source>
        <dbReference type="Proteomes" id="UP000198943"/>
    </source>
</evidence>
<dbReference type="Gene3D" id="2.60.120.10">
    <property type="entry name" value="Jelly Rolls"/>
    <property type="match status" value="1"/>
</dbReference>
<dbReference type="OrthoDB" id="9802489at2"/>
<dbReference type="InterPro" id="IPR029032">
    <property type="entry name" value="AhpD-like"/>
</dbReference>
<dbReference type="Proteomes" id="UP000198943">
    <property type="component" value="Unassembled WGS sequence"/>
</dbReference>
<keyword evidence="1" id="KW-0732">Signal</keyword>
<dbReference type="GO" id="GO:0051920">
    <property type="term" value="F:peroxiredoxin activity"/>
    <property type="evidence" value="ECO:0007669"/>
    <property type="project" value="InterPro"/>
</dbReference>
<dbReference type="PANTHER" id="PTHR43698:SF1">
    <property type="entry name" value="BLL4564 PROTEIN"/>
    <property type="match status" value="1"/>
</dbReference>
<dbReference type="EMBL" id="FMYW01000008">
    <property type="protein sequence ID" value="SDC46849.1"/>
    <property type="molecule type" value="Genomic_DNA"/>
</dbReference>
<evidence type="ECO:0000313" key="3">
    <source>
        <dbReference type="EMBL" id="SDC46849.1"/>
    </source>
</evidence>
<gene>
    <name evidence="3" type="ORF">SAMN04487864_10835</name>
</gene>
<sequence length="293" mass="31958">MKNSWKKALAAVAGASILMSVSLNYVEAAAMTNSNQRVAKKIVQTAGRDRLGDFAPDFARYNDDILFGEVWSKNDVLSLHDRSIVTVSGLVGSGVIDSSLKYHIQSAKNNGVTKAEMAEIITQLGFYTGWPKAWAAFNMAKEVYAETAAAAAAVTDKEKFQQEIMFPIGEPNTAYAKYFIGQSYLAPVSTQQVAMYNVTFEPGCRNNWHIHHAKSGGGQMLICVGGQGWYQEYGKPAVKLLPGTVVNIPANVKHWHGAAADSWMSHLAIEVAGEETSNEWCEPVTDAEYGKLK</sequence>
<feature type="domain" description="Carboxymuconolactone decarboxylase-like" evidence="2">
    <location>
        <begin position="56"/>
        <end position="142"/>
    </location>
</feature>
<dbReference type="Gene3D" id="1.20.1290.10">
    <property type="entry name" value="AhpD-like"/>
    <property type="match status" value="1"/>
</dbReference>
<name>A0A1G6LUH3_9FIRM</name>
<organism evidence="3 4">
    <name type="scientific">Succiniclasticum ruminis</name>
    <dbReference type="NCBI Taxonomy" id="40841"/>
    <lineage>
        <taxon>Bacteria</taxon>
        <taxon>Bacillati</taxon>
        <taxon>Bacillota</taxon>
        <taxon>Negativicutes</taxon>
        <taxon>Acidaminococcales</taxon>
        <taxon>Acidaminococcaceae</taxon>
        <taxon>Succiniclasticum</taxon>
    </lineage>
</organism>
<evidence type="ECO:0000256" key="1">
    <source>
        <dbReference type="SAM" id="SignalP"/>
    </source>
</evidence>
<dbReference type="InterPro" id="IPR014710">
    <property type="entry name" value="RmlC-like_jellyroll"/>
</dbReference>
<dbReference type="PANTHER" id="PTHR43698">
    <property type="entry name" value="RIBD C-TERMINAL DOMAIN CONTAINING PROTEIN"/>
    <property type="match status" value="1"/>
</dbReference>
<accession>A0A1G6LUH3</accession>
<dbReference type="Pfam" id="PF02627">
    <property type="entry name" value="CMD"/>
    <property type="match status" value="1"/>
</dbReference>
<dbReference type="CDD" id="cd02233">
    <property type="entry name" value="cupin_HNL-like"/>
    <property type="match status" value="1"/>
</dbReference>
<dbReference type="InterPro" id="IPR047263">
    <property type="entry name" value="HNL-like_cupin"/>
</dbReference>
<dbReference type="SUPFAM" id="SSF51182">
    <property type="entry name" value="RmlC-like cupins"/>
    <property type="match status" value="1"/>
</dbReference>
<dbReference type="AlphaFoldDB" id="A0A1G6LUH3"/>
<dbReference type="InterPro" id="IPR003779">
    <property type="entry name" value="CMD-like"/>
</dbReference>
<dbReference type="SUPFAM" id="SSF69118">
    <property type="entry name" value="AhpD-like"/>
    <property type="match status" value="1"/>
</dbReference>
<evidence type="ECO:0000259" key="2">
    <source>
        <dbReference type="Pfam" id="PF02627"/>
    </source>
</evidence>
<reference evidence="4" key="1">
    <citation type="submission" date="2016-10" db="EMBL/GenBank/DDBJ databases">
        <authorList>
            <person name="Varghese N."/>
            <person name="Submissions S."/>
        </authorList>
    </citation>
    <scope>NUCLEOTIDE SEQUENCE [LARGE SCALE GENOMIC DNA]</scope>
    <source>
        <strain evidence="4">DSM 11005</strain>
    </source>
</reference>